<dbReference type="SMART" id="SM00014">
    <property type="entry name" value="acidPPc"/>
    <property type="match status" value="1"/>
</dbReference>
<dbReference type="Proteomes" id="UP000008963">
    <property type="component" value="Chromosome"/>
</dbReference>
<sequence>MVNILIKTFLIIFTLIFSISSLAKKRSWYSDFASPITTDAKYITMSGAAATLMVYANKSSRTYRKRESLKEAQPFGKYGIIGDIAGQGFLNTFYALAYLGHGYFGESNESMQNGEHMAKASIYSTSLIVVGKLLVSEKRPGYPDDDDSFPSGHSAASFAFASVVAARHGWYWGGAAYGLAGFISISRINDDFHYLHDVVLGATIGAAYGWGTYYNYKDGMPYFFSPIIVDDGGGINVSWSF</sequence>
<dbReference type="Gene3D" id="1.20.144.10">
    <property type="entry name" value="Phosphatidic acid phosphatase type 2/haloperoxidase"/>
    <property type="match status" value="1"/>
</dbReference>
<keyword evidence="1" id="KW-0812">Transmembrane</keyword>
<feature type="domain" description="Phosphatidic acid phosphatase type 2/haloperoxidase" evidence="2">
    <location>
        <begin position="113"/>
        <end position="213"/>
    </location>
</feature>
<dbReference type="PANTHER" id="PTHR14969">
    <property type="entry name" value="SPHINGOSINE-1-PHOSPHATE PHOSPHOHYDROLASE"/>
    <property type="match status" value="1"/>
</dbReference>
<proteinExistence type="predicted"/>
<gene>
    <name evidence="3" type="ordered locus">BMS_2845</name>
</gene>
<accession>E1WY65</accession>
<reference evidence="4" key="1">
    <citation type="journal article" date="2013" name="ISME J.">
        <title>A small predatory core genome in the divergent marine Bacteriovorax marinus SJ and the terrestrial Bdellovibrio bacteriovorus.</title>
        <authorList>
            <person name="Crossman L.C."/>
            <person name="Chen H."/>
            <person name="Cerdeno-Tarraga A.M."/>
            <person name="Brooks K."/>
            <person name="Quail M.A."/>
            <person name="Pineiro S.A."/>
            <person name="Hobley L."/>
            <person name="Sockett R.E."/>
            <person name="Bentley S.D."/>
            <person name="Parkhill J."/>
            <person name="Williams H.N."/>
            <person name="Stine O.C."/>
        </authorList>
    </citation>
    <scope>NUCLEOTIDE SEQUENCE [LARGE SCALE GENOMIC DNA]</scope>
    <source>
        <strain evidence="4">ATCC BAA-682 / DSM 15412 / SJ</strain>
    </source>
</reference>
<keyword evidence="1" id="KW-0472">Membrane</keyword>
<keyword evidence="1" id="KW-1133">Transmembrane helix</keyword>
<feature type="transmembrane region" description="Helical" evidence="1">
    <location>
        <begin position="39"/>
        <end position="56"/>
    </location>
</feature>
<dbReference type="Pfam" id="PF01569">
    <property type="entry name" value="PAP2"/>
    <property type="match status" value="1"/>
</dbReference>
<dbReference type="STRING" id="862908.BMS_2845"/>
<protein>
    <submittedName>
        <fullName evidence="3">Periplasmic protein</fullName>
    </submittedName>
</protein>
<dbReference type="SUPFAM" id="SSF48317">
    <property type="entry name" value="Acid phosphatase/Vanadium-dependent haloperoxidase"/>
    <property type="match status" value="1"/>
</dbReference>
<evidence type="ECO:0000259" key="2">
    <source>
        <dbReference type="SMART" id="SM00014"/>
    </source>
</evidence>
<dbReference type="InterPro" id="IPR000326">
    <property type="entry name" value="PAP2/HPO"/>
</dbReference>
<evidence type="ECO:0000313" key="4">
    <source>
        <dbReference type="Proteomes" id="UP000008963"/>
    </source>
</evidence>
<evidence type="ECO:0000256" key="1">
    <source>
        <dbReference type="SAM" id="Phobius"/>
    </source>
</evidence>
<dbReference type="KEGG" id="bmx:BMS_2845"/>
<name>E1WY65_HALMS</name>
<keyword evidence="4" id="KW-1185">Reference proteome</keyword>
<organism evidence="3 4">
    <name type="scientific">Halobacteriovorax marinus (strain ATCC BAA-682 / DSM 15412 / SJ)</name>
    <name type="common">Bacteriovorax marinus</name>
    <dbReference type="NCBI Taxonomy" id="862908"/>
    <lineage>
        <taxon>Bacteria</taxon>
        <taxon>Pseudomonadati</taxon>
        <taxon>Bdellovibrionota</taxon>
        <taxon>Bacteriovoracia</taxon>
        <taxon>Bacteriovoracales</taxon>
        <taxon>Halobacteriovoraceae</taxon>
        <taxon>Halobacteriovorax</taxon>
    </lineage>
</organism>
<dbReference type="AlphaFoldDB" id="E1WY65"/>
<dbReference type="InterPro" id="IPR036938">
    <property type="entry name" value="PAP2/HPO_sf"/>
</dbReference>
<dbReference type="EMBL" id="FQ312005">
    <property type="protein sequence ID" value="CBW27620.1"/>
    <property type="molecule type" value="Genomic_DNA"/>
</dbReference>
<dbReference type="eggNOG" id="COG0671">
    <property type="taxonomic scope" value="Bacteria"/>
</dbReference>
<dbReference type="PATRIC" id="fig|862908.3.peg.2721"/>
<dbReference type="HOGENOM" id="CLU_1150602_0_0_7"/>
<evidence type="ECO:0000313" key="3">
    <source>
        <dbReference type="EMBL" id="CBW27620.1"/>
    </source>
</evidence>
<dbReference type="PANTHER" id="PTHR14969:SF13">
    <property type="entry name" value="AT30094P"/>
    <property type="match status" value="1"/>
</dbReference>